<reference evidence="2 3" key="1">
    <citation type="submission" date="2018-11" db="EMBL/GenBank/DDBJ databases">
        <title>Sequencing the genomes of 1000 actinobacteria strains.</title>
        <authorList>
            <person name="Klenk H.-P."/>
        </authorList>
    </citation>
    <scope>NUCLEOTIDE SEQUENCE [LARGE SCALE GENOMIC DNA]</scope>
    <source>
        <strain evidence="2 3">DSM 44231</strain>
    </source>
</reference>
<proteinExistence type="predicted"/>
<keyword evidence="1" id="KW-0732">Signal</keyword>
<dbReference type="Proteomes" id="UP000268727">
    <property type="component" value="Unassembled WGS sequence"/>
</dbReference>
<feature type="signal peptide" evidence="1">
    <location>
        <begin position="1"/>
        <end position="24"/>
    </location>
</feature>
<dbReference type="OrthoDB" id="4484973at2"/>
<dbReference type="AlphaFoldDB" id="A0A3N1GZZ8"/>
<dbReference type="RefSeq" id="WP_123747793.1">
    <property type="nucleotide sequence ID" value="NZ_RJKM01000001.1"/>
</dbReference>
<evidence type="ECO:0000313" key="3">
    <source>
        <dbReference type="Proteomes" id="UP000268727"/>
    </source>
</evidence>
<evidence type="ECO:0000256" key="1">
    <source>
        <dbReference type="SAM" id="SignalP"/>
    </source>
</evidence>
<dbReference type="EMBL" id="RJKM01000001">
    <property type="protein sequence ID" value="ROP35875.1"/>
    <property type="molecule type" value="Genomic_DNA"/>
</dbReference>
<organism evidence="2 3">
    <name type="scientific">Saccharothrix texasensis</name>
    <dbReference type="NCBI Taxonomy" id="103734"/>
    <lineage>
        <taxon>Bacteria</taxon>
        <taxon>Bacillati</taxon>
        <taxon>Actinomycetota</taxon>
        <taxon>Actinomycetes</taxon>
        <taxon>Pseudonocardiales</taxon>
        <taxon>Pseudonocardiaceae</taxon>
        <taxon>Saccharothrix</taxon>
    </lineage>
</organism>
<accession>A0A3N1GZZ8</accession>
<comment type="caution">
    <text evidence="2">The sequence shown here is derived from an EMBL/GenBank/DDBJ whole genome shotgun (WGS) entry which is preliminary data.</text>
</comment>
<sequence>MRRSPRGISAVLVLVLVSTGVALPARTAEASRHVVSIAHARTLPPGTVVTVAGTATTPSGAFESSFFDRGFAIQDRTAGIYVSVPADPHVTPRDKVRVTGTLRDSYGLLVLVPADPAEVHVRGKGPEVRPVPLATGAVGEATEGLLARVTATVTRAPASDLPYGHKFFVDDGSGELTIFVNTGTGIDLTGLAVGRTVRVTGFSSQFDTHYEIDPRSPDDIVVRRP</sequence>
<protein>
    <submittedName>
        <fullName evidence="2">Uncharacterized protein</fullName>
    </submittedName>
</protein>
<evidence type="ECO:0000313" key="2">
    <source>
        <dbReference type="EMBL" id="ROP35875.1"/>
    </source>
</evidence>
<gene>
    <name evidence="2" type="ORF">EDD40_1132</name>
</gene>
<keyword evidence="3" id="KW-1185">Reference proteome</keyword>
<name>A0A3N1GZZ8_9PSEU</name>
<feature type="chain" id="PRO_5039656198" evidence="1">
    <location>
        <begin position="25"/>
        <end position="225"/>
    </location>
</feature>